<dbReference type="PRINTS" id="PR00723">
    <property type="entry name" value="SUBTILISIN"/>
</dbReference>
<evidence type="ECO:0000259" key="12">
    <source>
        <dbReference type="PROSITE" id="PS51272"/>
    </source>
</evidence>
<comment type="subcellular location">
    <subcellularLocation>
        <location evidence="1">Secreted</location>
    </subcellularLocation>
</comment>
<gene>
    <name evidence="13" type="ORF">GCM10011374_38820</name>
</gene>
<evidence type="ECO:0000256" key="3">
    <source>
        <dbReference type="ARBA" id="ARBA00022525"/>
    </source>
</evidence>
<dbReference type="GO" id="GO:0005576">
    <property type="term" value="C:extracellular region"/>
    <property type="evidence" value="ECO:0007669"/>
    <property type="project" value="UniProtKB-SubCell"/>
</dbReference>
<evidence type="ECO:0000256" key="2">
    <source>
        <dbReference type="ARBA" id="ARBA00011073"/>
    </source>
</evidence>
<accession>A0A917H7U7</accession>
<evidence type="ECO:0000313" key="13">
    <source>
        <dbReference type="EMBL" id="GGG70494.1"/>
    </source>
</evidence>
<keyword evidence="8" id="KW-0865">Zymogen</keyword>
<sequence>MAGALLVGLIAVAPVTAVETIPSPASAVPALELPTDRIIVQYTGTPSEAVREQVVERAAQTAEVPGAEEAEVLGTTVAGASVVELSQELPVAQVEELAEQLSTDPAVVRATADLRVVGVRLPNDDRYGEQWSLPAVQAPAAWSKVTGRATVIGVIDTGITDHRDLSSKVVGGYDFIAEPSASNDGDGRDPDYHDPGDYGTAVTCGRSSDVRSSWHGTHVAGITAAATNNGTDLAGVAPEAQLLIGRALGACNAGYLSDVADAILWMAGAPVAGVPAAERTADVINLSLGSAAQTCDYFYQLAIDEAVSRGVPVVAAAGNNNVDASLNTPGNCEHVITVGATGTDGRRASFSNHGPTVDLYAPGEKILSTSNTGTTTPRTGTVVHGAGTSAAAPHVAAAVALLREQDPTATPAQIEQRLVATAALLPNGRGLEIGTALGIAPSPFADLIHLQEHYPDMVWMHASGITTGWAQADGTRTYRPTTPVARDAMAAFLYRLAGSPDFRAPAVSPFHDVRVGQEHYTEIAWLHSTGIATGWDNGDGTASFRPLAPVARDAMAAFLYRYAGTPAFEAPAVSPFTDVAPGQEHYTEMAWLASTGITTGWDTGDGTASFHSLSPVHRDAMAAFLHRLHTRL</sequence>
<dbReference type="Gene3D" id="3.40.50.200">
    <property type="entry name" value="Peptidase S8/S53 domain"/>
    <property type="match status" value="1"/>
</dbReference>
<feature type="domain" description="SLH" evidence="12">
    <location>
        <begin position="440"/>
        <end position="505"/>
    </location>
</feature>
<reference evidence="13" key="2">
    <citation type="submission" date="2020-09" db="EMBL/GenBank/DDBJ databases">
        <authorList>
            <person name="Sun Q."/>
            <person name="Zhou Y."/>
        </authorList>
    </citation>
    <scope>NUCLEOTIDE SEQUENCE</scope>
    <source>
        <strain evidence="13">CGMCC 1.12187</strain>
    </source>
</reference>
<keyword evidence="7 9" id="KW-0720">Serine protease</keyword>
<dbReference type="InterPro" id="IPR001119">
    <property type="entry name" value="SLH_dom"/>
</dbReference>
<feature type="active site" description="Charge relay system" evidence="9">
    <location>
        <position position="156"/>
    </location>
</feature>
<evidence type="ECO:0000256" key="4">
    <source>
        <dbReference type="ARBA" id="ARBA00022670"/>
    </source>
</evidence>
<evidence type="ECO:0000256" key="1">
    <source>
        <dbReference type="ARBA" id="ARBA00004613"/>
    </source>
</evidence>
<dbReference type="GO" id="GO:0006508">
    <property type="term" value="P:proteolysis"/>
    <property type="evidence" value="ECO:0007669"/>
    <property type="project" value="UniProtKB-KW"/>
</dbReference>
<comment type="caution">
    <text evidence="13">The sequence shown here is derived from an EMBL/GenBank/DDBJ whole genome shotgun (WGS) entry which is preliminary data.</text>
</comment>
<dbReference type="InterPro" id="IPR000209">
    <property type="entry name" value="Peptidase_S8/S53_dom"/>
</dbReference>
<feature type="chain" id="PRO_5038885077" description="SLH domain-containing protein" evidence="11">
    <location>
        <begin position="18"/>
        <end position="632"/>
    </location>
</feature>
<dbReference type="FunFam" id="3.40.50.200:FF:000022">
    <property type="entry name" value="Extracellular protease"/>
    <property type="match status" value="1"/>
</dbReference>
<feature type="active site" description="Charge relay system" evidence="9">
    <location>
        <position position="389"/>
    </location>
</feature>
<organism evidence="13 14">
    <name type="scientific">Kocuria dechangensis</name>
    <dbReference type="NCBI Taxonomy" id="1176249"/>
    <lineage>
        <taxon>Bacteria</taxon>
        <taxon>Bacillati</taxon>
        <taxon>Actinomycetota</taxon>
        <taxon>Actinomycetes</taxon>
        <taxon>Micrococcales</taxon>
        <taxon>Micrococcaceae</taxon>
        <taxon>Kocuria</taxon>
    </lineage>
</organism>
<evidence type="ECO:0000313" key="14">
    <source>
        <dbReference type="Proteomes" id="UP000638848"/>
    </source>
</evidence>
<dbReference type="PROSITE" id="PS51272">
    <property type="entry name" value="SLH"/>
    <property type="match status" value="2"/>
</dbReference>
<keyword evidence="3" id="KW-0964">Secreted</keyword>
<dbReference type="InterPro" id="IPR015500">
    <property type="entry name" value="Peptidase_S8_subtilisin-rel"/>
</dbReference>
<dbReference type="InterPro" id="IPR036852">
    <property type="entry name" value="Peptidase_S8/S53_dom_sf"/>
</dbReference>
<evidence type="ECO:0000256" key="7">
    <source>
        <dbReference type="ARBA" id="ARBA00022825"/>
    </source>
</evidence>
<keyword evidence="4 9" id="KW-0645">Protease</keyword>
<dbReference type="InterPro" id="IPR023827">
    <property type="entry name" value="Peptidase_S8_Asp-AS"/>
</dbReference>
<keyword evidence="6 9" id="KW-0378">Hydrolase</keyword>
<keyword evidence="14" id="KW-1185">Reference proteome</keyword>
<evidence type="ECO:0000256" key="5">
    <source>
        <dbReference type="ARBA" id="ARBA00022729"/>
    </source>
</evidence>
<dbReference type="Proteomes" id="UP000638848">
    <property type="component" value="Unassembled WGS sequence"/>
</dbReference>
<dbReference type="AlphaFoldDB" id="A0A917H7U7"/>
<proteinExistence type="inferred from homology"/>
<protein>
    <recommendedName>
        <fullName evidence="12">SLH domain-containing protein</fullName>
    </recommendedName>
</protein>
<dbReference type="PROSITE" id="PS51892">
    <property type="entry name" value="SUBTILASE"/>
    <property type="match status" value="1"/>
</dbReference>
<evidence type="ECO:0000256" key="10">
    <source>
        <dbReference type="RuleBase" id="RU003355"/>
    </source>
</evidence>
<dbReference type="PROSITE" id="PS00136">
    <property type="entry name" value="SUBTILASE_ASP"/>
    <property type="match status" value="1"/>
</dbReference>
<evidence type="ECO:0000256" key="9">
    <source>
        <dbReference type="PROSITE-ProRule" id="PRU01240"/>
    </source>
</evidence>
<evidence type="ECO:0000256" key="6">
    <source>
        <dbReference type="ARBA" id="ARBA00022801"/>
    </source>
</evidence>
<feature type="signal peptide" evidence="11">
    <location>
        <begin position="1"/>
        <end position="17"/>
    </location>
</feature>
<dbReference type="SUPFAM" id="SSF52743">
    <property type="entry name" value="Subtilisin-like"/>
    <property type="match status" value="1"/>
</dbReference>
<keyword evidence="5 11" id="KW-0732">Signal</keyword>
<feature type="active site" description="Charge relay system" evidence="9">
    <location>
        <position position="215"/>
    </location>
</feature>
<dbReference type="PANTHER" id="PTHR43806">
    <property type="entry name" value="PEPTIDASE S8"/>
    <property type="match status" value="1"/>
</dbReference>
<dbReference type="RefSeq" id="WP_188540171.1">
    <property type="nucleotide sequence ID" value="NZ_BMEQ01000039.1"/>
</dbReference>
<feature type="domain" description="SLH" evidence="12">
    <location>
        <begin position="506"/>
        <end position="573"/>
    </location>
</feature>
<dbReference type="GO" id="GO:0004252">
    <property type="term" value="F:serine-type endopeptidase activity"/>
    <property type="evidence" value="ECO:0007669"/>
    <property type="project" value="UniProtKB-UniRule"/>
</dbReference>
<reference evidence="13" key="1">
    <citation type="journal article" date="2014" name="Int. J. Syst. Evol. Microbiol.">
        <title>Complete genome sequence of Corynebacterium casei LMG S-19264T (=DSM 44701T), isolated from a smear-ripened cheese.</title>
        <authorList>
            <consortium name="US DOE Joint Genome Institute (JGI-PGF)"/>
            <person name="Walter F."/>
            <person name="Albersmeier A."/>
            <person name="Kalinowski J."/>
            <person name="Ruckert C."/>
        </authorList>
    </citation>
    <scope>NUCLEOTIDE SEQUENCE</scope>
    <source>
        <strain evidence="13">CGMCC 1.12187</strain>
    </source>
</reference>
<dbReference type="PROSITE" id="PS00138">
    <property type="entry name" value="SUBTILASE_SER"/>
    <property type="match status" value="1"/>
</dbReference>
<dbReference type="InterPro" id="IPR023828">
    <property type="entry name" value="Peptidase_S8_Ser-AS"/>
</dbReference>
<name>A0A917H7U7_9MICC</name>
<evidence type="ECO:0000256" key="8">
    <source>
        <dbReference type="ARBA" id="ARBA00023145"/>
    </source>
</evidence>
<dbReference type="EMBL" id="BMEQ01000039">
    <property type="protein sequence ID" value="GGG70494.1"/>
    <property type="molecule type" value="Genomic_DNA"/>
</dbReference>
<dbReference type="InterPro" id="IPR050131">
    <property type="entry name" value="Peptidase_S8_subtilisin-like"/>
</dbReference>
<comment type="similarity">
    <text evidence="2 9 10">Belongs to the peptidase S8 family.</text>
</comment>
<evidence type="ECO:0000256" key="11">
    <source>
        <dbReference type="SAM" id="SignalP"/>
    </source>
</evidence>
<dbReference type="Pfam" id="PF00082">
    <property type="entry name" value="Peptidase_S8"/>
    <property type="match status" value="1"/>
</dbReference>
<dbReference type="PANTHER" id="PTHR43806:SF11">
    <property type="entry name" value="CEREVISIN-RELATED"/>
    <property type="match status" value="1"/>
</dbReference>